<feature type="transmembrane region" description="Helical" evidence="2">
    <location>
        <begin position="88"/>
        <end position="107"/>
    </location>
</feature>
<evidence type="ECO:0008006" key="5">
    <source>
        <dbReference type="Google" id="ProtNLM"/>
    </source>
</evidence>
<proteinExistence type="predicted"/>
<feature type="transmembrane region" description="Helical" evidence="2">
    <location>
        <begin position="12"/>
        <end position="39"/>
    </location>
</feature>
<feature type="transmembrane region" description="Helical" evidence="2">
    <location>
        <begin position="59"/>
        <end position="81"/>
    </location>
</feature>
<dbReference type="EMBL" id="BAAAME010000001">
    <property type="protein sequence ID" value="GAA1723895.1"/>
    <property type="molecule type" value="Genomic_DNA"/>
</dbReference>
<keyword evidence="2" id="KW-0472">Membrane</keyword>
<reference evidence="3 4" key="1">
    <citation type="journal article" date="2019" name="Int. J. Syst. Evol. Microbiol.">
        <title>The Global Catalogue of Microorganisms (GCM) 10K type strain sequencing project: providing services to taxonomists for standard genome sequencing and annotation.</title>
        <authorList>
            <consortium name="The Broad Institute Genomics Platform"/>
            <consortium name="The Broad Institute Genome Sequencing Center for Infectious Disease"/>
            <person name="Wu L."/>
            <person name="Ma J."/>
        </authorList>
    </citation>
    <scope>NUCLEOTIDE SEQUENCE [LARGE SCALE GENOMIC DNA]</scope>
    <source>
        <strain evidence="3 4">JCM 13518</strain>
    </source>
</reference>
<dbReference type="RefSeq" id="WP_344196525.1">
    <property type="nucleotide sequence ID" value="NZ_BAAAME010000001.1"/>
</dbReference>
<evidence type="ECO:0000313" key="4">
    <source>
        <dbReference type="Proteomes" id="UP001501057"/>
    </source>
</evidence>
<feature type="region of interest" description="Disordered" evidence="1">
    <location>
        <begin position="113"/>
        <end position="138"/>
    </location>
</feature>
<keyword evidence="4" id="KW-1185">Reference proteome</keyword>
<sequence length="138" mass="14281">MTDQPSERPAGRTWVSVLIVLAWIAWLVSPFFYFSGLFATASFFGGTEPSAADERAQDTAFLVAGLLGLGGPVIGLVAAAVDRRRVAACFLGGAIVLSLVPLAVLAIDAAQHAPPPERDDGPVQCQERSGTGNDCPGG</sequence>
<comment type="caution">
    <text evidence="3">The sequence shown here is derived from an EMBL/GenBank/DDBJ whole genome shotgun (WGS) entry which is preliminary data.</text>
</comment>
<gene>
    <name evidence="3" type="ORF">GCM10009710_00830</name>
</gene>
<keyword evidence="2" id="KW-1133">Transmembrane helix</keyword>
<evidence type="ECO:0000313" key="3">
    <source>
        <dbReference type="EMBL" id="GAA1723895.1"/>
    </source>
</evidence>
<keyword evidence="2" id="KW-0812">Transmembrane</keyword>
<evidence type="ECO:0000256" key="1">
    <source>
        <dbReference type="SAM" id="MobiDB-lite"/>
    </source>
</evidence>
<organism evidence="3 4">
    <name type="scientific">Aeromicrobium alkaliterrae</name>
    <dbReference type="NCBI Taxonomy" id="302168"/>
    <lineage>
        <taxon>Bacteria</taxon>
        <taxon>Bacillati</taxon>
        <taxon>Actinomycetota</taxon>
        <taxon>Actinomycetes</taxon>
        <taxon>Propionibacteriales</taxon>
        <taxon>Nocardioidaceae</taxon>
        <taxon>Aeromicrobium</taxon>
    </lineage>
</organism>
<evidence type="ECO:0000256" key="2">
    <source>
        <dbReference type="SAM" id="Phobius"/>
    </source>
</evidence>
<name>A0ABN2JFF4_9ACTN</name>
<dbReference type="Proteomes" id="UP001501057">
    <property type="component" value="Unassembled WGS sequence"/>
</dbReference>
<accession>A0ABN2JFF4</accession>
<protein>
    <recommendedName>
        <fullName evidence="5">Major facilitator superfamily (MFS) profile domain-containing protein</fullName>
    </recommendedName>
</protein>